<comment type="caution">
    <text evidence="4">The sequence shown here is derived from an EMBL/GenBank/DDBJ whole genome shotgun (WGS) entry which is preliminary data.</text>
</comment>
<dbReference type="SMART" id="SM01187">
    <property type="entry name" value="Elicitin"/>
    <property type="match status" value="1"/>
</dbReference>
<dbReference type="Pfam" id="PF00964">
    <property type="entry name" value="Elicitin"/>
    <property type="match status" value="1"/>
</dbReference>
<keyword evidence="2" id="KW-0732">Signal</keyword>
<organism evidence="4 5">
    <name type="scientific">Phytophthora pseudosyringae</name>
    <dbReference type="NCBI Taxonomy" id="221518"/>
    <lineage>
        <taxon>Eukaryota</taxon>
        <taxon>Sar</taxon>
        <taxon>Stramenopiles</taxon>
        <taxon>Oomycota</taxon>
        <taxon>Peronosporomycetes</taxon>
        <taxon>Peronosporales</taxon>
        <taxon>Peronosporaceae</taxon>
        <taxon>Phytophthora</taxon>
    </lineage>
</organism>
<name>A0A8T1VDJ4_9STRA</name>
<dbReference type="EMBL" id="JAGDFM010000378">
    <property type="protein sequence ID" value="KAG7379026.1"/>
    <property type="molecule type" value="Genomic_DNA"/>
</dbReference>
<accession>A0A8T1VDJ4</accession>
<evidence type="ECO:0000313" key="3">
    <source>
        <dbReference type="EMBL" id="KAG7379025.1"/>
    </source>
</evidence>
<keyword evidence="5" id="KW-1185">Reference proteome</keyword>
<dbReference type="Proteomes" id="UP000694044">
    <property type="component" value="Unassembled WGS sequence"/>
</dbReference>
<dbReference type="EMBL" id="JAGDFM010000378">
    <property type="protein sequence ID" value="KAG7379025.1"/>
    <property type="molecule type" value="Genomic_DNA"/>
</dbReference>
<feature type="signal peptide" evidence="2">
    <location>
        <begin position="1"/>
        <end position="25"/>
    </location>
</feature>
<evidence type="ECO:0000256" key="1">
    <source>
        <dbReference type="RuleBase" id="RU368111"/>
    </source>
</evidence>
<comment type="subcellular location">
    <subcellularLocation>
        <location evidence="1">Secreted</location>
    </subcellularLocation>
</comment>
<dbReference type="GO" id="GO:0005576">
    <property type="term" value="C:extracellular region"/>
    <property type="evidence" value="ECO:0007669"/>
    <property type="project" value="UniProtKB-SubCell"/>
</dbReference>
<keyword evidence="1" id="KW-0928">Hypersensitive response elicitation</keyword>
<comment type="function">
    <text evidence="1">Induces local and distal defense responses (incompatible hypersensitive reaction) in plants from the solanaceae and cruciferae families. Elicits leaf necrosis and causes the accumulation of pathogenesis-related proteins. Might interact with the lipidic molecules of the plasma membrane.</text>
</comment>
<dbReference type="InterPro" id="IPR002200">
    <property type="entry name" value="Elicitin"/>
</dbReference>
<keyword evidence="1" id="KW-1015">Disulfide bond</keyword>
<dbReference type="OrthoDB" id="108169at2759"/>
<protein>
    <recommendedName>
        <fullName evidence="1">Elicitin</fullName>
    </recommendedName>
</protein>
<evidence type="ECO:0000313" key="5">
    <source>
        <dbReference type="Proteomes" id="UP000694044"/>
    </source>
</evidence>
<reference evidence="4" key="1">
    <citation type="submission" date="2021-02" db="EMBL/GenBank/DDBJ databases">
        <authorList>
            <person name="Palmer J.M."/>
        </authorList>
    </citation>
    <scope>NUCLEOTIDE SEQUENCE</scope>
    <source>
        <strain evidence="4">SCRP734</strain>
    </source>
</reference>
<proteinExistence type="inferred from homology"/>
<feature type="chain" id="PRO_5036275561" description="Elicitin" evidence="2">
    <location>
        <begin position="26"/>
        <end position="125"/>
    </location>
</feature>
<dbReference type="GO" id="GO:0052040">
    <property type="term" value="P:symbiont-mediated perturbation of host programmed cell death"/>
    <property type="evidence" value="ECO:0007669"/>
    <property type="project" value="UniProtKB-UniRule"/>
</dbReference>
<comment type="similarity">
    <text evidence="1">Belongs to the elicitin family.</text>
</comment>
<sequence>MKSSTLAVAAATALATISAPSLVQAETCATMTLVFKLVPLLSDAKTCADDTGYTIYPFSGKPTEEQMPAICANPTCTGVLQDAIDSDLPDCTIDFEATQLNVRTELTGYATRCGVFESRRKMLRA</sequence>
<dbReference type="AlphaFoldDB" id="A0A8T1VDJ4"/>
<evidence type="ECO:0000313" key="4">
    <source>
        <dbReference type="EMBL" id="KAG7379026.1"/>
    </source>
</evidence>
<keyword evidence="1" id="KW-0964">Secreted</keyword>
<evidence type="ECO:0000256" key="2">
    <source>
        <dbReference type="SAM" id="SignalP"/>
    </source>
</evidence>
<gene>
    <name evidence="3" type="ORF">PHYPSEUDO_009157</name>
    <name evidence="4" type="ORF">PHYPSEUDO_009158</name>
</gene>